<organism evidence="2">
    <name type="scientific">Tanacetum cinerariifolium</name>
    <name type="common">Dalmatian daisy</name>
    <name type="synonym">Chrysanthemum cinerariifolium</name>
    <dbReference type="NCBI Taxonomy" id="118510"/>
    <lineage>
        <taxon>Eukaryota</taxon>
        <taxon>Viridiplantae</taxon>
        <taxon>Streptophyta</taxon>
        <taxon>Embryophyta</taxon>
        <taxon>Tracheophyta</taxon>
        <taxon>Spermatophyta</taxon>
        <taxon>Magnoliopsida</taxon>
        <taxon>eudicotyledons</taxon>
        <taxon>Gunneridae</taxon>
        <taxon>Pentapetalae</taxon>
        <taxon>asterids</taxon>
        <taxon>campanulids</taxon>
        <taxon>Asterales</taxon>
        <taxon>Asteraceae</taxon>
        <taxon>Asteroideae</taxon>
        <taxon>Anthemideae</taxon>
        <taxon>Anthemidinae</taxon>
        <taxon>Tanacetum</taxon>
    </lineage>
</organism>
<gene>
    <name evidence="2" type="ORF">Tci_002739</name>
</gene>
<evidence type="ECO:0000313" key="2">
    <source>
        <dbReference type="EMBL" id="GEU30761.1"/>
    </source>
</evidence>
<dbReference type="InterPro" id="IPR043502">
    <property type="entry name" value="DNA/RNA_pol_sf"/>
</dbReference>
<protein>
    <recommendedName>
        <fullName evidence="1">Reverse transcriptase Ty1/copia-type domain-containing protein</fullName>
    </recommendedName>
</protein>
<comment type="caution">
    <text evidence="2">The sequence shown here is derived from an EMBL/GenBank/DDBJ whole genome shotgun (WGS) entry which is preliminary data.</text>
</comment>
<dbReference type="CDD" id="cd09272">
    <property type="entry name" value="RNase_HI_RT_Ty1"/>
    <property type="match status" value="1"/>
</dbReference>
<accession>A0A6L2J1T1</accession>
<dbReference type="InterPro" id="IPR013103">
    <property type="entry name" value="RVT_2"/>
</dbReference>
<feature type="domain" description="Reverse transcriptase Ty1/copia-type" evidence="1">
    <location>
        <begin position="100"/>
        <end position="231"/>
    </location>
</feature>
<sequence>MLAVNPFALVDDVPFVSIFAPGPSSGATSSREVSPADPNQSILPHEHLRKWTNSHPINNIIGNPSRPVSTRKQLSTNALWCFYNSVLSKVKPKNFKSAFIEDCWFEAMQEEIREFDRLQNKARSVAKGYNQEEGINFKESFASVVRLKAIRIFIVNAANKNMIAYQIDVKTAFLNGELKEELYVSQPQGFRIPDHPHHVYLLKKALYGLKQAHGAWYDTLSKFLLAKGFSKGLQISQSPGGIFLNQAKYANEILKKFGLDKCDPVDTPMMEQTKLDEDYSGIPVDQTCYRSMIESLMYLTASMPDLVFVVCMCARYQSKPTIKHLEAVKWVFWYLQGTINMGIWYLKDTDMALTIYADANHAGCQDAHRSTSGSAQFLGDKLILWMRSQLTDYGFAYKHIPLYYDNKSVIAIYCNNVQHSRSKHINIRHHFIREQVEKGVIELYFVRTEYQLADIFTKA</sequence>
<evidence type="ECO:0000259" key="1">
    <source>
        <dbReference type="Pfam" id="PF07727"/>
    </source>
</evidence>
<reference evidence="2" key="1">
    <citation type="journal article" date="2019" name="Sci. Rep.">
        <title>Draft genome of Tanacetum cinerariifolium, the natural source of mosquito coil.</title>
        <authorList>
            <person name="Yamashiro T."/>
            <person name="Shiraishi A."/>
            <person name="Satake H."/>
            <person name="Nakayama K."/>
        </authorList>
    </citation>
    <scope>NUCLEOTIDE SEQUENCE</scope>
</reference>
<dbReference type="PANTHER" id="PTHR11439">
    <property type="entry name" value="GAG-POL-RELATED RETROTRANSPOSON"/>
    <property type="match status" value="1"/>
</dbReference>
<name>A0A6L2J1T1_TANCI</name>
<proteinExistence type="predicted"/>
<dbReference type="Pfam" id="PF07727">
    <property type="entry name" value="RVT_2"/>
    <property type="match status" value="1"/>
</dbReference>
<dbReference type="AlphaFoldDB" id="A0A6L2J1T1"/>
<dbReference type="SUPFAM" id="SSF56672">
    <property type="entry name" value="DNA/RNA polymerases"/>
    <property type="match status" value="1"/>
</dbReference>
<dbReference type="EMBL" id="BKCJ010000186">
    <property type="protein sequence ID" value="GEU30761.1"/>
    <property type="molecule type" value="Genomic_DNA"/>
</dbReference>
<dbReference type="PANTHER" id="PTHR11439:SF483">
    <property type="entry name" value="PEPTIDE SYNTHASE GLIP-LIKE, PUTATIVE (AFU_ORTHOLOGUE AFUA_3G12920)-RELATED"/>
    <property type="match status" value="1"/>
</dbReference>